<proteinExistence type="inferred from homology"/>
<reference evidence="5" key="1">
    <citation type="submission" date="2022-11" db="EMBL/GenBank/DDBJ databases">
        <authorList>
            <person name="Scott C."/>
            <person name="Bruce N."/>
        </authorList>
    </citation>
    <scope>NUCLEOTIDE SEQUENCE</scope>
</reference>
<evidence type="ECO:0000259" key="4">
    <source>
        <dbReference type="PROSITE" id="PS51387"/>
    </source>
</evidence>
<dbReference type="Gene3D" id="3.30.465.10">
    <property type="match status" value="1"/>
</dbReference>
<dbReference type="SUPFAM" id="SSF56176">
    <property type="entry name" value="FAD-binding/transporter-associated domain-like"/>
    <property type="match status" value="1"/>
</dbReference>
<keyword evidence="3" id="KW-0732">Signal</keyword>
<keyword evidence="6" id="KW-1185">Reference proteome</keyword>
<feature type="signal peptide" evidence="3">
    <location>
        <begin position="1"/>
        <end position="20"/>
    </location>
</feature>
<dbReference type="Pfam" id="PF01565">
    <property type="entry name" value="FAD_binding_4"/>
    <property type="match status" value="1"/>
</dbReference>
<dbReference type="InterPro" id="IPR050432">
    <property type="entry name" value="FAD-linked_Oxidoreductases_BP"/>
</dbReference>
<evidence type="ECO:0000256" key="2">
    <source>
        <dbReference type="ARBA" id="ARBA00023002"/>
    </source>
</evidence>
<name>A0A9P1HC16_9PEZI</name>
<dbReference type="PROSITE" id="PS51387">
    <property type="entry name" value="FAD_PCMH"/>
    <property type="match status" value="1"/>
</dbReference>
<dbReference type="Pfam" id="PF08031">
    <property type="entry name" value="BBE"/>
    <property type="match status" value="1"/>
</dbReference>
<comment type="similarity">
    <text evidence="1">Belongs to the oxygen-dependent FAD-linked oxidoreductase family.</text>
</comment>
<feature type="domain" description="FAD-binding PCMH-type" evidence="4">
    <location>
        <begin position="189"/>
        <end position="368"/>
    </location>
</feature>
<gene>
    <name evidence="5" type="ORF">PPNO1_LOCUS9113</name>
</gene>
<dbReference type="OrthoDB" id="9983560at2759"/>
<evidence type="ECO:0000313" key="6">
    <source>
        <dbReference type="Proteomes" id="UP000838763"/>
    </source>
</evidence>
<dbReference type="EMBL" id="CALLCH030000020">
    <property type="protein sequence ID" value="CAI4219556.1"/>
    <property type="molecule type" value="Genomic_DNA"/>
</dbReference>
<comment type="caution">
    <text evidence="5">The sequence shown here is derived from an EMBL/GenBank/DDBJ whole genome shotgun (WGS) entry which is preliminary data.</text>
</comment>
<evidence type="ECO:0000256" key="1">
    <source>
        <dbReference type="ARBA" id="ARBA00005466"/>
    </source>
</evidence>
<keyword evidence="2" id="KW-0560">Oxidoreductase</keyword>
<dbReference type="AlphaFoldDB" id="A0A9P1HC16"/>
<dbReference type="InterPro" id="IPR016169">
    <property type="entry name" value="FAD-bd_PCMH_sub2"/>
</dbReference>
<dbReference type="InterPro" id="IPR012951">
    <property type="entry name" value="BBE"/>
</dbReference>
<sequence>MSRRLLLLAAGLQLSSLVSGQTIVVDGTEVDANANNVAPAEEVLATGDLLPEESVQLTDAVLANLTEIALSDADLFAFADDEEAGDTSIQEKRTINLKCKTFPGDALWPHNIAWTVLDLLTGGRLIKTVPIAASCYNNFGVFNAAKCNSVSSSWTDSYMHEADPTSVMSPLYQGLTCMPTTNPAGQCTLGGFPSYVVRAGNVAHIQLAINFARNLNLRLVVKNTGHDFNGRSVGAGALSIWTTEFKSIDYLKTYKTKSYSGPALKVGAGVIGIELYQAAEQYGVTAVGGEGMTVGFAGGYLAGGGHSPMSPMYGMGADQILSLEVVTPDGHFITASETQNTEVFWAMRGGGGSTFGVATSYTVKVYPKLNVASVAKFTFGTSATVSYETFWEGVRAYLESIPTYNAKSNYEYWNIWHTGPGANDLQALLAPLLTKLAALGINVTPEYSQHDSFYKAWSAGFPKELVGGSAAKTTGRLFPTENFVNAAKFNTTVTALKSIVDRGGELLGFGITGGPGPFPDNAVNPAWRDTALFAIAVRTWAEGTPLSEVATLSADMTANWMQPWRDAAPNSGAYASESDVTEPNFKQSFYGTAKYARLLALKKKIDPTGLFYANLAVGSDEWYVQGQYPGLPTQNGRLCRV</sequence>
<organism evidence="5 6">
    <name type="scientific">Parascedosporium putredinis</name>
    <dbReference type="NCBI Taxonomy" id="1442378"/>
    <lineage>
        <taxon>Eukaryota</taxon>
        <taxon>Fungi</taxon>
        <taxon>Dikarya</taxon>
        <taxon>Ascomycota</taxon>
        <taxon>Pezizomycotina</taxon>
        <taxon>Sordariomycetes</taxon>
        <taxon>Hypocreomycetidae</taxon>
        <taxon>Microascales</taxon>
        <taxon>Microascaceae</taxon>
        <taxon>Parascedosporium</taxon>
    </lineage>
</organism>
<dbReference type="InterPro" id="IPR016166">
    <property type="entry name" value="FAD-bd_PCMH"/>
</dbReference>
<evidence type="ECO:0000313" key="5">
    <source>
        <dbReference type="EMBL" id="CAI4219556.1"/>
    </source>
</evidence>
<dbReference type="Proteomes" id="UP000838763">
    <property type="component" value="Unassembled WGS sequence"/>
</dbReference>
<dbReference type="PANTHER" id="PTHR13878:SF91">
    <property type="entry name" value="FAD BINDING DOMAIN PROTEIN (AFU_ORTHOLOGUE AFUA_6G12070)-RELATED"/>
    <property type="match status" value="1"/>
</dbReference>
<dbReference type="InterPro" id="IPR036318">
    <property type="entry name" value="FAD-bd_PCMH-like_sf"/>
</dbReference>
<protein>
    <recommendedName>
        <fullName evidence="4">FAD-binding PCMH-type domain-containing protein</fullName>
    </recommendedName>
</protein>
<evidence type="ECO:0000256" key="3">
    <source>
        <dbReference type="SAM" id="SignalP"/>
    </source>
</evidence>
<dbReference type="PANTHER" id="PTHR13878">
    <property type="entry name" value="GULONOLACTONE OXIDASE"/>
    <property type="match status" value="1"/>
</dbReference>
<feature type="chain" id="PRO_5040442722" description="FAD-binding PCMH-type domain-containing protein" evidence="3">
    <location>
        <begin position="21"/>
        <end position="641"/>
    </location>
</feature>
<dbReference type="GO" id="GO:0016491">
    <property type="term" value="F:oxidoreductase activity"/>
    <property type="evidence" value="ECO:0007669"/>
    <property type="project" value="UniProtKB-KW"/>
</dbReference>
<dbReference type="GO" id="GO:0071949">
    <property type="term" value="F:FAD binding"/>
    <property type="evidence" value="ECO:0007669"/>
    <property type="project" value="InterPro"/>
</dbReference>
<dbReference type="InterPro" id="IPR006094">
    <property type="entry name" value="Oxid_FAD_bind_N"/>
</dbReference>
<accession>A0A9P1HC16</accession>